<protein>
    <submittedName>
        <fullName evidence="3">Uncharacterized protein</fullName>
    </submittedName>
</protein>
<dbReference type="InterPro" id="IPR018559">
    <property type="entry name" value="DUF2015"/>
</dbReference>
<dbReference type="AlphaFoldDB" id="A0A4Y9ZFC3"/>
<keyword evidence="2" id="KW-0732">Signal</keyword>
<gene>
    <name evidence="3" type="ORF">EVG20_g561</name>
</gene>
<sequence>MLFYISLLAFTALLVMLLYRYRAVLPLPKRLRSFISHSSPANYAPLSTFSDQAAAGMTSSTFDVEADNIREGDVRTGLDEAGTREIMEIMRREGVNFDQARLIRHNRILAQNGIDPSGMPMDSKAITHL</sequence>
<evidence type="ECO:0000256" key="2">
    <source>
        <dbReference type="ARBA" id="ARBA00022729"/>
    </source>
</evidence>
<dbReference type="Proteomes" id="UP000298327">
    <property type="component" value="Unassembled WGS sequence"/>
</dbReference>
<proteinExistence type="inferred from homology"/>
<evidence type="ECO:0000313" key="3">
    <source>
        <dbReference type="EMBL" id="TFY72468.1"/>
    </source>
</evidence>
<dbReference type="Pfam" id="PF09435">
    <property type="entry name" value="DUF2015"/>
    <property type="match status" value="1"/>
</dbReference>
<accession>A0A4Y9ZFC3</accession>
<dbReference type="PANTHER" id="PTHR28023:SF1">
    <property type="entry name" value="UPF0357 PROTEIN YCL012C"/>
    <property type="match status" value="1"/>
</dbReference>
<comment type="caution">
    <text evidence="3">The sequence shown here is derived from an EMBL/GenBank/DDBJ whole genome shotgun (WGS) entry which is preliminary data.</text>
</comment>
<evidence type="ECO:0000313" key="4">
    <source>
        <dbReference type="Proteomes" id="UP000298327"/>
    </source>
</evidence>
<reference evidence="3 4" key="1">
    <citation type="submission" date="2019-02" db="EMBL/GenBank/DDBJ databases">
        <title>Genome sequencing of the rare red list fungi Dentipellis fragilis.</title>
        <authorList>
            <person name="Buettner E."/>
            <person name="Kellner H."/>
        </authorList>
    </citation>
    <scope>NUCLEOTIDE SEQUENCE [LARGE SCALE GENOMIC DNA]</scope>
    <source>
        <strain evidence="3 4">DSM 105465</strain>
    </source>
</reference>
<dbReference type="EMBL" id="SEOQ01000014">
    <property type="protein sequence ID" value="TFY72468.1"/>
    <property type="molecule type" value="Genomic_DNA"/>
</dbReference>
<organism evidence="3 4">
    <name type="scientific">Dentipellis fragilis</name>
    <dbReference type="NCBI Taxonomy" id="205917"/>
    <lineage>
        <taxon>Eukaryota</taxon>
        <taxon>Fungi</taxon>
        <taxon>Dikarya</taxon>
        <taxon>Basidiomycota</taxon>
        <taxon>Agaricomycotina</taxon>
        <taxon>Agaricomycetes</taxon>
        <taxon>Russulales</taxon>
        <taxon>Hericiaceae</taxon>
        <taxon>Dentipellis</taxon>
    </lineage>
</organism>
<keyword evidence="4" id="KW-1185">Reference proteome</keyword>
<dbReference type="OrthoDB" id="447314at2759"/>
<comment type="similarity">
    <text evidence="1">Belongs to the UPF0357 family.</text>
</comment>
<dbReference type="PANTHER" id="PTHR28023">
    <property type="entry name" value="UPF0357 PROTEIN YCL012C"/>
    <property type="match status" value="1"/>
</dbReference>
<evidence type="ECO:0000256" key="1">
    <source>
        <dbReference type="ARBA" id="ARBA00008325"/>
    </source>
</evidence>
<name>A0A4Y9ZFC3_9AGAM</name>